<dbReference type="GO" id="GO:0003677">
    <property type="term" value="F:DNA binding"/>
    <property type="evidence" value="ECO:0007669"/>
    <property type="project" value="UniProtKB-KW"/>
</dbReference>
<organism evidence="3 4">
    <name type="scientific">Carnobacterium maltaromaticum</name>
    <name type="common">Carnobacterium piscicola</name>
    <dbReference type="NCBI Taxonomy" id="2751"/>
    <lineage>
        <taxon>Bacteria</taxon>
        <taxon>Bacillati</taxon>
        <taxon>Bacillota</taxon>
        <taxon>Bacilli</taxon>
        <taxon>Lactobacillales</taxon>
        <taxon>Carnobacteriaceae</taxon>
        <taxon>Carnobacterium</taxon>
    </lineage>
</organism>
<dbReference type="AlphaFoldDB" id="A0AAW9K818"/>
<dbReference type="EMBL" id="JAVBVO010000003">
    <property type="protein sequence ID" value="MDZ5758428.1"/>
    <property type="molecule type" value="Genomic_DNA"/>
</dbReference>
<evidence type="ECO:0000313" key="4">
    <source>
        <dbReference type="Proteomes" id="UP001290462"/>
    </source>
</evidence>
<dbReference type="InterPro" id="IPR036388">
    <property type="entry name" value="WH-like_DNA-bd_sf"/>
</dbReference>
<dbReference type="PROSITE" id="PS50995">
    <property type="entry name" value="HTH_MARR_2"/>
    <property type="match status" value="1"/>
</dbReference>
<dbReference type="Pfam" id="PF01047">
    <property type="entry name" value="MarR"/>
    <property type="match status" value="1"/>
</dbReference>
<dbReference type="Gene3D" id="1.10.10.10">
    <property type="entry name" value="Winged helix-like DNA-binding domain superfamily/Winged helix DNA-binding domain"/>
    <property type="match status" value="1"/>
</dbReference>
<name>A0AAW9K818_CARML</name>
<protein>
    <submittedName>
        <fullName evidence="3">MarR family transcriptional regulator</fullName>
    </submittedName>
</protein>
<gene>
    <name evidence="3" type="ORF">RAK27_07100</name>
</gene>
<evidence type="ECO:0000259" key="2">
    <source>
        <dbReference type="PROSITE" id="PS50995"/>
    </source>
</evidence>
<reference evidence="3" key="1">
    <citation type="submission" date="2023-08" db="EMBL/GenBank/DDBJ databases">
        <title>Genomic characterization of piscicolin 126 produced by Carnobacterium maltaromaticum CM22 strain isolated from salmon (Salmo salar).</title>
        <authorList>
            <person name="Gonzalez-Gragera E."/>
            <person name="Garcia-Lopez J.D."/>
            <person name="Teso-Perez C."/>
            <person name="Gimenez-Hernandez I."/>
            <person name="Peralta-Sanchez J.M."/>
            <person name="Valdivia E."/>
            <person name="Montalban-Lopez M."/>
            <person name="Martin-Platero A.M."/>
            <person name="Banos A."/>
            <person name="Martinez-Bueno M."/>
        </authorList>
    </citation>
    <scope>NUCLEOTIDE SEQUENCE</scope>
    <source>
        <strain evidence="3">CM22</strain>
    </source>
</reference>
<keyword evidence="1" id="KW-0238">DNA-binding</keyword>
<dbReference type="GO" id="GO:0003700">
    <property type="term" value="F:DNA-binding transcription factor activity"/>
    <property type="evidence" value="ECO:0007669"/>
    <property type="project" value="InterPro"/>
</dbReference>
<dbReference type="GO" id="GO:0006950">
    <property type="term" value="P:response to stress"/>
    <property type="evidence" value="ECO:0007669"/>
    <property type="project" value="TreeGrafter"/>
</dbReference>
<comment type="caution">
    <text evidence="3">The sequence shown here is derived from an EMBL/GenBank/DDBJ whole genome shotgun (WGS) entry which is preliminary data.</text>
</comment>
<evidence type="ECO:0000256" key="1">
    <source>
        <dbReference type="ARBA" id="ARBA00023125"/>
    </source>
</evidence>
<dbReference type="PANTHER" id="PTHR33164:SF97">
    <property type="entry name" value="TRANSCRIPTIONAL REGULATOR, MARR FAMILY"/>
    <property type="match status" value="1"/>
</dbReference>
<dbReference type="SUPFAM" id="SSF46785">
    <property type="entry name" value="Winged helix' DNA-binding domain"/>
    <property type="match status" value="1"/>
</dbReference>
<dbReference type="SMART" id="SM00347">
    <property type="entry name" value="HTH_MARR"/>
    <property type="match status" value="1"/>
</dbReference>
<dbReference type="InterPro" id="IPR039422">
    <property type="entry name" value="MarR/SlyA-like"/>
</dbReference>
<dbReference type="CDD" id="cd00090">
    <property type="entry name" value="HTH_ARSR"/>
    <property type="match status" value="1"/>
</dbReference>
<dbReference type="InterPro" id="IPR000835">
    <property type="entry name" value="HTH_MarR-typ"/>
</dbReference>
<proteinExistence type="predicted"/>
<feature type="domain" description="HTH marR-type" evidence="2">
    <location>
        <begin position="8"/>
        <end position="137"/>
    </location>
</feature>
<dbReference type="InterPro" id="IPR036390">
    <property type="entry name" value="WH_DNA-bd_sf"/>
</dbReference>
<evidence type="ECO:0000313" key="3">
    <source>
        <dbReference type="EMBL" id="MDZ5758428.1"/>
    </source>
</evidence>
<accession>A0AAW9K818</accession>
<dbReference type="PANTHER" id="PTHR33164">
    <property type="entry name" value="TRANSCRIPTIONAL REGULATOR, MARR FAMILY"/>
    <property type="match status" value="1"/>
</dbReference>
<dbReference type="RefSeq" id="WP_010050788.1">
    <property type="nucleotide sequence ID" value="NZ_CBCPIB010000003.1"/>
</dbReference>
<dbReference type="PRINTS" id="PR00598">
    <property type="entry name" value="HTHMARR"/>
</dbReference>
<sequence length="143" mass="16726">MNNQEKQSEELFFLLKNLSNQMNLCFEKRTECSLTRYEIMHILAKKERVLQGDLQRALKIDPAAVTRHLKKLEEEKCIVRERNSQNNREVYVQITPIGLTRMQACQSKTVDTLEQVYQGITNEQRKELTGIVEKISQNISTIN</sequence>
<dbReference type="Proteomes" id="UP001290462">
    <property type="component" value="Unassembled WGS sequence"/>
</dbReference>
<dbReference type="InterPro" id="IPR011991">
    <property type="entry name" value="ArsR-like_HTH"/>
</dbReference>